<evidence type="ECO:0000313" key="2">
    <source>
        <dbReference type="Proteomes" id="UP000235914"/>
    </source>
</evidence>
<accession>A0AAP8NJW1</accession>
<name>A0AAP8NJW1_9BACT</name>
<proteinExistence type="predicted"/>
<dbReference type="PROSITE" id="PS51257">
    <property type="entry name" value="PROKAR_LIPOPROTEIN"/>
    <property type="match status" value="1"/>
</dbReference>
<dbReference type="EMBL" id="PJKN01000006">
    <property type="protein sequence ID" value="PNC53997.1"/>
    <property type="molecule type" value="Genomic_DNA"/>
</dbReference>
<organism evidence="1 2">
    <name type="scientific">Akkermansia muciniphila</name>
    <dbReference type="NCBI Taxonomy" id="239935"/>
    <lineage>
        <taxon>Bacteria</taxon>
        <taxon>Pseudomonadati</taxon>
        <taxon>Verrucomicrobiota</taxon>
        <taxon>Verrucomicrobiia</taxon>
        <taxon>Verrucomicrobiales</taxon>
        <taxon>Akkermansiaceae</taxon>
        <taxon>Akkermansia</taxon>
    </lineage>
</organism>
<dbReference type="AlphaFoldDB" id="A0AAP8NJW1"/>
<dbReference type="RefSeq" id="WP_046434411.1">
    <property type="nucleotide sequence ID" value="NZ_BAABSF010000006.1"/>
</dbReference>
<protein>
    <submittedName>
        <fullName evidence="1">Uncharacterized protein</fullName>
    </submittedName>
</protein>
<gene>
    <name evidence="1" type="ORF">CXU09_10375</name>
</gene>
<evidence type="ECO:0000313" key="1">
    <source>
        <dbReference type="EMBL" id="PNC53997.1"/>
    </source>
</evidence>
<sequence length="249" mass="28120">MLLLRLPAVFLPLFISFLFGACSKKESALLPGEIIVNASELPGPIQEWKTDSACERCLTINLDNPSLPWFRIAEGISEAYAHGVNNLRLKRGDAIASAFENGICWDLPVSTDMAPESDPESEKGMNPDIPCLPDDAVLEHPFREDDFLVFNKTPSRKPVYPIVKFIRSPYPERGNYQLVYWRIQKKPSGPSRKNDLQAFANMANEHINQRRAFIFLIENETPCGEVFDYLNAIDGRDTLVGVTFSRENE</sequence>
<comment type="caution">
    <text evidence="1">The sequence shown here is derived from an EMBL/GenBank/DDBJ whole genome shotgun (WGS) entry which is preliminary data.</text>
</comment>
<reference evidence="1 2" key="1">
    <citation type="journal article" date="2017" name="BMC Genomics">
        <title>Genome sequencing of 39 Akkermansia muciniphila isolates reveals its population structure, genomic and functional diverisity, and global distribution in mammalian gut microbiotas.</title>
        <authorList>
            <person name="Guo X."/>
            <person name="Li S."/>
            <person name="Zhang J."/>
            <person name="Wu F."/>
            <person name="Li X."/>
            <person name="Wu D."/>
            <person name="Zhang M."/>
            <person name="Ou Z."/>
            <person name="Jie Z."/>
            <person name="Yan Q."/>
            <person name="Li P."/>
            <person name="Yi J."/>
            <person name="Peng Y."/>
        </authorList>
    </citation>
    <scope>NUCLEOTIDE SEQUENCE [LARGE SCALE GENOMIC DNA]</scope>
    <source>
        <strain evidence="1 2">GP43</strain>
    </source>
</reference>
<dbReference type="Proteomes" id="UP000235914">
    <property type="component" value="Unassembled WGS sequence"/>
</dbReference>